<sequence>MTHRLDLVLPFISTINIYNNLDLLYDPTSLHGITQGSTGLPLDGLIPFGTDHGDSPLQHADDAFAQIPLSYDPWIFVETQYDTIFLNTNGGISLLNGTTEFIPQCGPLPLPMITPLWADPDIRLGGDIFYRQATESDTMSKVLPFLQKAFPDDALDLQALQYAFIATTYNVPFCHAQPETDTCPGLGLRNTFQTILVRGQVDAFIIYLYHQIQWTDAPSETFGDGGDPCTGTNGKHPAMAGFDSGDGVSRFVLPGSCTTNAINLAQTTNINIPGAWVFRVLDTVVTPCNVTCIPGLQFRSDPYDCHSYYECANNIPYSMKCPSDLVFNPTKGVNACDFPSRYECEPICTH</sequence>
<dbReference type="Gene3D" id="2.170.140.10">
    <property type="entry name" value="Chitin binding domain"/>
    <property type="match status" value="1"/>
</dbReference>
<dbReference type="SMART" id="SM00494">
    <property type="entry name" value="ChtBD2"/>
    <property type="match status" value="1"/>
</dbReference>
<feature type="domain" description="NIDO" evidence="3">
    <location>
        <begin position="115"/>
        <end position="283"/>
    </location>
</feature>
<protein>
    <submittedName>
        <fullName evidence="4">Sushi, nidogen and EGF-like domain-containing protein 1</fullName>
    </submittedName>
</protein>
<dbReference type="AlphaFoldDB" id="A0A226DCG3"/>
<dbReference type="PANTHER" id="PTHR13802">
    <property type="entry name" value="MUCIN 4-RELATED"/>
    <property type="match status" value="1"/>
</dbReference>
<dbReference type="Pfam" id="PF06119">
    <property type="entry name" value="NIDO"/>
    <property type="match status" value="1"/>
</dbReference>
<evidence type="ECO:0000313" key="4">
    <source>
        <dbReference type="EMBL" id="OXA41936.1"/>
    </source>
</evidence>
<keyword evidence="5" id="KW-1185">Reference proteome</keyword>
<dbReference type="InterPro" id="IPR002557">
    <property type="entry name" value="Chitin-bd_dom"/>
</dbReference>
<dbReference type="PROSITE" id="PS51220">
    <property type="entry name" value="NIDO"/>
    <property type="match status" value="1"/>
</dbReference>
<keyword evidence="1" id="KW-1015">Disulfide bond</keyword>
<dbReference type="Proteomes" id="UP000198287">
    <property type="component" value="Unassembled WGS sequence"/>
</dbReference>
<gene>
    <name evidence="4" type="ORF">Fcan01_23258</name>
</gene>
<dbReference type="InterPro" id="IPR036508">
    <property type="entry name" value="Chitin-bd_dom_sf"/>
</dbReference>
<dbReference type="GO" id="GO:0007160">
    <property type="term" value="P:cell-matrix adhesion"/>
    <property type="evidence" value="ECO:0007669"/>
    <property type="project" value="InterPro"/>
</dbReference>
<dbReference type="EMBL" id="LNIX01000027">
    <property type="protein sequence ID" value="OXA41936.1"/>
    <property type="molecule type" value="Genomic_DNA"/>
</dbReference>
<proteinExistence type="predicted"/>
<evidence type="ECO:0000313" key="5">
    <source>
        <dbReference type="Proteomes" id="UP000198287"/>
    </source>
</evidence>
<name>A0A226DCG3_FOLCA</name>
<dbReference type="OMA" id="YECANNI"/>
<dbReference type="OrthoDB" id="6020543at2759"/>
<dbReference type="SUPFAM" id="SSF57625">
    <property type="entry name" value="Invertebrate chitin-binding proteins"/>
    <property type="match status" value="1"/>
</dbReference>
<dbReference type="STRING" id="158441.A0A226DCG3"/>
<dbReference type="PANTHER" id="PTHR13802:SF52">
    <property type="entry name" value="MUCIN-4"/>
    <property type="match status" value="1"/>
</dbReference>
<evidence type="ECO:0000256" key="1">
    <source>
        <dbReference type="ARBA" id="ARBA00023157"/>
    </source>
</evidence>
<evidence type="ECO:0000259" key="2">
    <source>
        <dbReference type="PROSITE" id="PS50940"/>
    </source>
</evidence>
<dbReference type="PROSITE" id="PS50940">
    <property type="entry name" value="CHIT_BIND_II"/>
    <property type="match status" value="1"/>
</dbReference>
<comment type="caution">
    <text evidence="4">The sequence shown here is derived from an EMBL/GenBank/DDBJ whole genome shotgun (WGS) entry which is preliminary data.</text>
</comment>
<dbReference type="InterPro" id="IPR051495">
    <property type="entry name" value="Epithelial_Barrier/Signaling"/>
</dbReference>
<dbReference type="SMART" id="SM00539">
    <property type="entry name" value="NIDO"/>
    <property type="match status" value="1"/>
</dbReference>
<accession>A0A226DCG3</accession>
<reference evidence="4 5" key="1">
    <citation type="submission" date="2015-12" db="EMBL/GenBank/DDBJ databases">
        <title>The genome of Folsomia candida.</title>
        <authorList>
            <person name="Faddeeva A."/>
            <person name="Derks M.F."/>
            <person name="Anvar Y."/>
            <person name="Smit S."/>
            <person name="Van Straalen N."/>
            <person name="Roelofs D."/>
        </authorList>
    </citation>
    <scope>NUCLEOTIDE SEQUENCE [LARGE SCALE GENOMIC DNA]</scope>
    <source>
        <strain evidence="4 5">VU population</strain>
        <tissue evidence="4">Whole body</tissue>
    </source>
</reference>
<dbReference type="InterPro" id="IPR003886">
    <property type="entry name" value="NIDO_dom"/>
</dbReference>
<organism evidence="4 5">
    <name type="scientific">Folsomia candida</name>
    <name type="common">Springtail</name>
    <dbReference type="NCBI Taxonomy" id="158441"/>
    <lineage>
        <taxon>Eukaryota</taxon>
        <taxon>Metazoa</taxon>
        <taxon>Ecdysozoa</taxon>
        <taxon>Arthropoda</taxon>
        <taxon>Hexapoda</taxon>
        <taxon>Collembola</taxon>
        <taxon>Entomobryomorpha</taxon>
        <taxon>Isotomoidea</taxon>
        <taxon>Isotomidae</taxon>
        <taxon>Proisotominae</taxon>
        <taxon>Folsomia</taxon>
    </lineage>
</organism>
<dbReference type="Pfam" id="PF01607">
    <property type="entry name" value="CBM_14"/>
    <property type="match status" value="1"/>
</dbReference>
<dbReference type="GO" id="GO:0005576">
    <property type="term" value="C:extracellular region"/>
    <property type="evidence" value="ECO:0007669"/>
    <property type="project" value="InterPro"/>
</dbReference>
<feature type="domain" description="Chitin-binding type-2" evidence="2">
    <location>
        <begin position="289"/>
        <end position="346"/>
    </location>
</feature>
<dbReference type="GO" id="GO:0008061">
    <property type="term" value="F:chitin binding"/>
    <property type="evidence" value="ECO:0007669"/>
    <property type="project" value="InterPro"/>
</dbReference>
<evidence type="ECO:0000259" key="3">
    <source>
        <dbReference type="PROSITE" id="PS51220"/>
    </source>
</evidence>